<comment type="subcellular location">
    <subcellularLocation>
        <location evidence="1">Nucleus</location>
    </subcellularLocation>
</comment>
<comment type="caution">
    <text evidence="6">The sequence shown here is derived from an EMBL/GenBank/DDBJ whole genome shotgun (WGS) entry which is preliminary data.</text>
</comment>
<evidence type="ECO:0000259" key="5">
    <source>
        <dbReference type="Pfam" id="PF23354"/>
    </source>
</evidence>
<name>A0A976FGT7_BRELC</name>
<dbReference type="Pfam" id="PF23354">
    <property type="entry name" value="TPR_NUP160_120_M"/>
    <property type="match status" value="1"/>
</dbReference>
<protein>
    <recommendedName>
        <fullName evidence="8">Nuclear pore complex protein Nup160</fullName>
    </recommendedName>
</protein>
<dbReference type="RefSeq" id="XP_067816027.1">
    <property type="nucleotide sequence ID" value="XM_067963866.1"/>
</dbReference>
<evidence type="ECO:0000313" key="7">
    <source>
        <dbReference type="Proteomes" id="UP000294530"/>
    </source>
</evidence>
<accession>A0A976FGT7</accession>
<evidence type="ECO:0000256" key="3">
    <source>
        <dbReference type="ARBA" id="ARBA00023242"/>
    </source>
</evidence>
<gene>
    <name evidence="6" type="ORF">CCR75_005791</name>
</gene>
<organism evidence="6 7">
    <name type="scientific">Bremia lactucae</name>
    <name type="common">Lettuce downy mildew</name>
    <dbReference type="NCBI Taxonomy" id="4779"/>
    <lineage>
        <taxon>Eukaryota</taxon>
        <taxon>Sar</taxon>
        <taxon>Stramenopiles</taxon>
        <taxon>Oomycota</taxon>
        <taxon>Peronosporomycetes</taxon>
        <taxon>Peronosporales</taxon>
        <taxon>Peronosporaceae</taxon>
        <taxon>Bremia</taxon>
    </lineage>
</organism>
<evidence type="ECO:0008006" key="8">
    <source>
        <dbReference type="Google" id="ProtNLM"/>
    </source>
</evidence>
<dbReference type="EMBL" id="SHOA02000017">
    <property type="protein sequence ID" value="TDH66528.1"/>
    <property type="molecule type" value="Genomic_DNA"/>
</dbReference>
<dbReference type="OrthoDB" id="67716at2759"/>
<dbReference type="GO" id="GO:0017056">
    <property type="term" value="F:structural constituent of nuclear pore"/>
    <property type="evidence" value="ECO:0007669"/>
    <property type="project" value="TreeGrafter"/>
</dbReference>
<reference evidence="6 7" key="1">
    <citation type="journal article" date="2021" name="Genome Biol.">
        <title>AFLAP: assembly-free linkage analysis pipeline using k-mers from genome sequencing data.</title>
        <authorList>
            <person name="Fletcher K."/>
            <person name="Zhang L."/>
            <person name="Gil J."/>
            <person name="Han R."/>
            <person name="Cavanaugh K."/>
            <person name="Michelmore R."/>
        </authorList>
    </citation>
    <scope>NUCLEOTIDE SEQUENCE [LARGE SCALE GENOMIC DNA]</scope>
    <source>
        <strain evidence="6 7">SF5</strain>
    </source>
</reference>
<evidence type="ECO:0000259" key="4">
    <source>
        <dbReference type="Pfam" id="PF11715"/>
    </source>
</evidence>
<proteinExistence type="predicted"/>
<feature type="domain" description="NUP160 middle TPR" evidence="5">
    <location>
        <begin position="1113"/>
        <end position="1272"/>
    </location>
</feature>
<dbReference type="Pfam" id="PF11715">
    <property type="entry name" value="Beta-prop_Nup120_160"/>
    <property type="match status" value="1"/>
</dbReference>
<dbReference type="GeneID" id="94349537"/>
<evidence type="ECO:0000313" key="6">
    <source>
        <dbReference type="EMBL" id="TDH66528.1"/>
    </source>
</evidence>
<dbReference type="InterPro" id="IPR059141">
    <property type="entry name" value="Beta-prop_Nup120_160"/>
</dbReference>
<dbReference type="InterPro" id="IPR056535">
    <property type="entry name" value="TPR_NUP160_M"/>
</dbReference>
<dbReference type="InterPro" id="IPR021717">
    <property type="entry name" value="Nucleoporin_Nup160"/>
</dbReference>
<dbReference type="GO" id="GO:0005643">
    <property type="term" value="C:nuclear pore"/>
    <property type="evidence" value="ECO:0007669"/>
    <property type="project" value="TreeGrafter"/>
</dbReference>
<keyword evidence="3" id="KW-0539">Nucleus</keyword>
<keyword evidence="2" id="KW-0813">Transport</keyword>
<dbReference type="PANTHER" id="PTHR21286:SF0">
    <property type="entry name" value="NUCLEAR PORE COMPLEX PROTEIN NUP160"/>
    <property type="match status" value="1"/>
</dbReference>
<sequence length="1591" mass="178871">MYPFEEDHLQRSRSYLVEPSSAPYTSPNRIGNSMRPLLQEAHFACFDDDDGVSQSSLPSFSIATPSSCSQPLKSFAHVRTVECTGSGTFYFQTERLRDRFVCWRVLQNVVVLREWSFNSALQHNGVRLEFATPVVSTGVFVVESWEADAVAIHLVTHAGTIHRFSYSIPKDPRSSIFAQAKLKAFPDPQPATRSRCDVIQTLQRDEVLTVAVWVNEYNLVVGTDTGHVVGVNFGLPRDLETMQECVFSDESIMRWLWQGIVRTTKATFQSQDSEKTHPGAAIVAVTCFPLEDEDDESTEQDVCVVTLSADCVLRAWSFGSQSCLGRQELRHLETKDWEPEATRWYEDEREDRSSRLEVYATQTKIVALSATESDNCRLLVHFDTTAAHSSAIYLLRGDVPTAAALSAGVAGESLALETARVFTLPSSELNEKRGFKMVDFAVDKSFLFSAWRSVDGDEVYVHSNPMALTGPKQIGGVRVSSYDVLMQKYAKEDRDWLFDLKEEGVLTIIDTFYVERILIPGRFSRQNLSNAIVEIQQEAGLGCTTFTLSSMDYKELLIRLVSSRLFKEAIVRTKADPCLVRIKIWKELIALCTKHWRCENVPIGFAITTNALLPGSPVLLRRNRVSLLFPSAASIATALPSEERRSSSIECVTEVTSDVLPIFDAFSSQSFQSLIHREVADVASAWKVESFVALARHCVRLGVHPSTAPGQDFSAEVVLTRSILQLSRLLGGEAAFHDQVFHDLVERLYPFALWRETEEMKPLASKWKQRAEDNERSRENSKTLEIVDAPSTSYLLTQDTYFAGPEMGVALDQVVSRTIDEMCSQSLRVVLFLSYLIETRPLFLTYATLSNIGRLHLPKAIIIYQRWRLSQWLTRQSMTESGKDSDACRTSSGTLMPTLLQSFFVTIYRKLYRSEHFKRALSVLQLASTRDSVRREAHDVLVTFARELVQFVAQPNDALARFLRERHHVRVLRAMLCCNLQALSLNCPKSGEDASLQQHDHVHYYVRSIGECLALEGQNAAAIAHDDAHARWCFQQSIRCFSICLSNALLERHVRVSRSEKTLEPFIYDFVGFLKESIPRGYYDQLLVFLWTVVTQALSHLAHEDGGEETFAVQSFIWVNVFKYSVEEQSYRDAHLALMHLVELTAALGGSDVAAEADETASECVNYLVKELYRCGHVDLICELQWGSLESHVEKYLLWQAANATVFPSDGLDANAMRYYHLLYTFYMRKQQPANAASSLYALALRLRLAASASKAAMEAQRNALNAACISLRSLSVANRWVVRKLHSEEILATADNSANPILNIVTLEDMRREVAILDGKLRLLALGHSDCMLLSTIDGDEVVALLIDAVYSSCHNIRSSTLAERRQLGLQLIEIAADIANRGSSACVSGLTKSLARYCVASEHSVVSSPSISRANRDLLWDFLEMLLKNMGSLAQYEIAADTVLEYWQQQGRKLALPLWLQERLMDATDGNPAKLLRLYLKHGLLIEGLQLVDHLLSVSMASTKSENAFQNQVENAKLQNLPYIPHNLVDEVLDSTAAVLKDVKGQVSPAAMKRLRKLDHHLRQQLMRYFCMVNALQQAQEASHLARSR</sequence>
<feature type="domain" description="Nucleoporin Nup120/160 beta-propeller" evidence="4">
    <location>
        <begin position="99"/>
        <end position="630"/>
    </location>
</feature>
<dbReference type="KEGG" id="blac:94349537"/>
<dbReference type="PANTHER" id="PTHR21286">
    <property type="entry name" value="NUCLEAR PORE COMPLEX PROTEIN NUP160"/>
    <property type="match status" value="1"/>
</dbReference>
<dbReference type="Proteomes" id="UP000294530">
    <property type="component" value="Unassembled WGS sequence"/>
</dbReference>
<keyword evidence="7" id="KW-1185">Reference proteome</keyword>
<evidence type="ECO:0000256" key="2">
    <source>
        <dbReference type="ARBA" id="ARBA00022448"/>
    </source>
</evidence>
<evidence type="ECO:0000256" key="1">
    <source>
        <dbReference type="ARBA" id="ARBA00004123"/>
    </source>
</evidence>